<reference evidence="5" key="1">
    <citation type="submission" date="2016-06" db="UniProtKB">
        <authorList>
            <consortium name="WormBaseParasite"/>
        </authorList>
    </citation>
    <scope>IDENTIFICATION</scope>
</reference>
<evidence type="ECO:0000313" key="5">
    <source>
        <dbReference type="WBParaSite" id="ECPE_0001198901-mRNA-1"/>
    </source>
</evidence>
<gene>
    <name evidence="3" type="ORF">ECPE_LOCUS11954</name>
</gene>
<dbReference type="WBParaSite" id="ECPE_0001198901-mRNA-1">
    <property type="protein sequence ID" value="ECPE_0001198901-mRNA-1"/>
    <property type="gene ID" value="ECPE_0001198901"/>
</dbReference>
<feature type="compositionally biased region" description="Low complexity" evidence="1">
    <location>
        <begin position="59"/>
        <end position="103"/>
    </location>
</feature>
<sequence length="314" mass="34072">MYPSRTEHSGLMYRLHFVASALGIIPLILLFVLGLICTPRKTLDDYTDDEEADALKIHSPSSPLSSSTHSSSESIASGAGSSSPQSTRSALVVSRTRRSSSQSNVIRATNTSHRASFQSAIRLPRWSSQPEHLARERSDLAGVCVRRTGTVRLRVGPTTRSAIRAVSTTKSISSPRAVSFQLPSRTPNQAEPTSKHRLQVQVFHSPIPSTAEMTDLSEPLSEHIATAHPLSTVAPTDNGHKPTRYGRANRESWTDTRALTGGVVDTVDAVNRRGGVENKLFVLPAHFELAALRLGENRSGTSDPIQQSRVLKGE</sequence>
<feature type="region of interest" description="Disordered" evidence="1">
    <location>
        <begin position="176"/>
        <end position="195"/>
    </location>
</feature>
<accession>A0A183AYB9</accession>
<feature type="region of interest" description="Disordered" evidence="1">
    <location>
        <begin position="57"/>
        <end position="111"/>
    </location>
</feature>
<evidence type="ECO:0000256" key="2">
    <source>
        <dbReference type="SAM" id="Phobius"/>
    </source>
</evidence>
<feature type="compositionally biased region" description="Polar residues" evidence="1">
    <location>
        <begin position="176"/>
        <end position="192"/>
    </location>
</feature>
<protein>
    <submittedName>
        <fullName evidence="5">Transmembrane protein</fullName>
    </submittedName>
</protein>
<evidence type="ECO:0000313" key="3">
    <source>
        <dbReference type="EMBL" id="VDP89165.1"/>
    </source>
</evidence>
<evidence type="ECO:0000256" key="1">
    <source>
        <dbReference type="SAM" id="MobiDB-lite"/>
    </source>
</evidence>
<dbReference type="EMBL" id="UZAN01051846">
    <property type="protein sequence ID" value="VDP89165.1"/>
    <property type="molecule type" value="Genomic_DNA"/>
</dbReference>
<keyword evidence="2" id="KW-1133">Transmembrane helix</keyword>
<reference evidence="3 4" key="2">
    <citation type="submission" date="2018-11" db="EMBL/GenBank/DDBJ databases">
        <authorList>
            <consortium name="Pathogen Informatics"/>
        </authorList>
    </citation>
    <scope>NUCLEOTIDE SEQUENCE [LARGE SCALE GENOMIC DNA]</scope>
    <source>
        <strain evidence="3 4">Egypt</strain>
    </source>
</reference>
<evidence type="ECO:0000313" key="4">
    <source>
        <dbReference type="Proteomes" id="UP000272942"/>
    </source>
</evidence>
<dbReference type="OrthoDB" id="6241805at2759"/>
<proteinExistence type="predicted"/>
<keyword evidence="2" id="KW-0472">Membrane</keyword>
<keyword evidence="2" id="KW-0812">Transmembrane</keyword>
<organism evidence="5">
    <name type="scientific">Echinostoma caproni</name>
    <dbReference type="NCBI Taxonomy" id="27848"/>
    <lineage>
        <taxon>Eukaryota</taxon>
        <taxon>Metazoa</taxon>
        <taxon>Spiralia</taxon>
        <taxon>Lophotrochozoa</taxon>
        <taxon>Platyhelminthes</taxon>
        <taxon>Trematoda</taxon>
        <taxon>Digenea</taxon>
        <taxon>Plagiorchiida</taxon>
        <taxon>Echinostomata</taxon>
        <taxon>Echinostomatoidea</taxon>
        <taxon>Echinostomatidae</taxon>
        <taxon>Echinostoma</taxon>
    </lineage>
</organism>
<dbReference type="Proteomes" id="UP000272942">
    <property type="component" value="Unassembled WGS sequence"/>
</dbReference>
<keyword evidence="4" id="KW-1185">Reference proteome</keyword>
<dbReference type="AlphaFoldDB" id="A0A183AYB9"/>
<feature type="transmembrane region" description="Helical" evidence="2">
    <location>
        <begin position="12"/>
        <end position="36"/>
    </location>
</feature>
<name>A0A183AYB9_9TREM</name>